<evidence type="ECO:0000256" key="3">
    <source>
        <dbReference type="ARBA" id="ARBA00022426"/>
    </source>
</evidence>
<dbReference type="RefSeq" id="WP_146368888.1">
    <property type="nucleotide sequence ID" value="NZ_SJPP01000001.1"/>
</dbReference>
<feature type="transmembrane region" description="Helical" evidence="13">
    <location>
        <begin position="46"/>
        <end position="67"/>
    </location>
</feature>
<keyword evidence="8 13" id="KW-1133">Transmembrane helix</keyword>
<evidence type="ECO:0000256" key="13">
    <source>
        <dbReference type="RuleBase" id="RU362101"/>
    </source>
</evidence>
<dbReference type="Proteomes" id="UP000320735">
    <property type="component" value="Unassembled WGS sequence"/>
</dbReference>
<evidence type="ECO:0000256" key="9">
    <source>
        <dbReference type="ARBA" id="ARBA00023065"/>
    </source>
</evidence>
<reference evidence="15 16" key="1">
    <citation type="submission" date="2019-02" db="EMBL/GenBank/DDBJ databases">
        <title>Deep-cultivation of Planctomycetes and their phenomic and genomic characterization uncovers novel biology.</title>
        <authorList>
            <person name="Wiegand S."/>
            <person name="Jogler M."/>
            <person name="Boedeker C."/>
            <person name="Pinto D."/>
            <person name="Vollmers J."/>
            <person name="Rivas-Marin E."/>
            <person name="Kohn T."/>
            <person name="Peeters S.H."/>
            <person name="Heuer A."/>
            <person name="Rast P."/>
            <person name="Oberbeckmann S."/>
            <person name="Bunk B."/>
            <person name="Jeske O."/>
            <person name="Meyerdierks A."/>
            <person name="Storesund J.E."/>
            <person name="Kallscheuer N."/>
            <person name="Luecker S."/>
            <person name="Lage O.M."/>
            <person name="Pohl T."/>
            <person name="Merkel B.J."/>
            <person name="Hornburger P."/>
            <person name="Mueller R.-W."/>
            <person name="Bruemmer F."/>
            <person name="Labrenz M."/>
            <person name="Spormann A.M."/>
            <person name="Op Den Camp H."/>
            <person name="Overmann J."/>
            <person name="Amann R."/>
            <person name="Jetten M.S.M."/>
            <person name="Mascher T."/>
            <person name="Medema M.H."/>
            <person name="Devos D.P."/>
            <person name="Kaster A.-K."/>
            <person name="Ovreas L."/>
            <person name="Rohde M."/>
            <person name="Galperin M.Y."/>
            <person name="Jogler C."/>
        </authorList>
    </citation>
    <scope>NUCLEOTIDE SEQUENCE [LARGE SCALE GENOMIC DNA]</scope>
    <source>
        <strain evidence="15 16">CA54</strain>
    </source>
</reference>
<dbReference type="GO" id="GO:0006824">
    <property type="term" value="P:cobalt ion transport"/>
    <property type="evidence" value="ECO:0007669"/>
    <property type="project" value="UniProtKB-KW"/>
</dbReference>
<protein>
    <recommendedName>
        <fullName evidence="13">Nickel/cobalt efflux system</fullName>
    </recommendedName>
</protein>
<evidence type="ECO:0000256" key="7">
    <source>
        <dbReference type="ARBA" id="ARBA00022692"/>
    </source>
</evidence>
<keyword evidence="7 13" id="KW-0812">Transmembrane</keyword>
<dbReference type="Pfam" id="PF03824">
    <property type="entry name" value="NicO"/>
    <property type="match status" value="1"/>
</dbReference>
<name>A0A5C6BGU5_9PLAN</name>
<evidence type="ECO:0000256" key="2">
    <source>
        <dbReference type="ARBA" id="ARBA00004651"/>
    </source>
</evidence>
<dbReference type="GO" id="GO:0005886">
    <property type="term" value="C:plasma membrane"/>
    <property type="evidence" value="ECO:0007669"/>
    <property type="project" value="UniProtKB-SubCell"/>
</dbReference>
<feature type="domain" description="Urease accessory protein UreH-like transmembrane" evidence="14">
    <location>
        <begin position="146"/>
        <end position="228"/>
    </location>
</feature>
<evidence type="ECO:0000256" key="5">
    <source>
        <dbReference type="ARBA" id="ARBA00022475"/>
    </source>
</evidence>
<evidence type="ECO:0000259" key="14">
    <source>
        <dbReference type="Pfam" id="PF13386"/>
    </source>
</evidence>
<dbReference type="GO" id="GO:0046583">
    <property type="term" value="F:monoatomic cation efflux transmembrane transporter activity"/>
    <property type="evidence" value="ECO:0007669"/>
    <property type="project" value="TreeGrafter"/>
</dbReference>
<keyword evidence="6" id="KW-0533">Nickel</keyword>
<keyword evidence="10" id="KW-0921">Nickel transport</keyword>
<dbReference type="GO" id="GO:0015099">
    <property type="term" value="F:nickel cation transmembrane transporter activity"/>
    <property type="evidence" value="ECO:0007669"/>
    <property type="project" value="UniProtKB-UniRule"/>
</dbReference>
<evidence type="ECO:0000256" key="1">
    <source>
        <dbReference type="ARBA" id="ARBA00002510"/>
    </source>
</evidence>
<keyword evidence="4 13" id="KW-0813">Transport</keyword>
<evidence type="ECO:0000313" key="16">
    <source>
        <dbReference type="Proteomes" id="UP000320735"/>
    </source>
</evidence>
<evidence type="ECO:0000256" key="11">
    <source>
        <dbReference type="ARBA" id="ARBA00023136"/>
    </source>
</evidence>
<keyword evidence="11 13" id="KW-0472">Membrane</keyword>
<dbReference type="InterPro" id="IPR039447">
    <property type="entry name" value="UreH-like_TM_dom"/>
</dbReference>
<keyword evidence="12" id="KW-0170">Cobalt</keyword>
<keyword evidence="9" id="KW-0406">Ion transport</keyword>
<accession>A0A5C6BGU5</accession>
<feature type="transmembrane region" description="Helical" evidence="13">
    <location>
        <begin position="233"/>
        <end position="253"/>
    </location>
</feature>
<evidence type="ECO:0000256" key="10">
    <source>
        <dbReference type="ARBA" id="ARBA00023112"/>
    </source>
</evidence>
<feature type="transmembrane region" description="Helical" evidence="13">
    <location>
        <begin position="87"/>
        <end position="105"/>
    </location>
</feature>
<keyword evidence="5" id="KW-1003">Cell membrane</keyword>
<dbReference type="Pfam" id="PF13386">
    <property type="entry name" value="DsbD_2"/>
    <property type="match status" value="1"/>
</dbReference>
<evidence type="ECO:0000256" key="8">
    <source>
        <dbReference type="ARBA" id="ARBA00022989"/>
    </source>
</evidence>
<evidence type="ECO:0000256" key="4">
    <source>
        <dbReference type="ARBA" id="ARBA00022448"/>
    </source>
</evidence>
<keyword evidence="3" id="KW-0171">Cobalt transport</keyword>
<organism evidence="15 16">
    <name type="scientific">Symmachiella macrocystis</name>
    <dbReference type="NCBI Taxonomy" id="2527985"/>
    <lineage>
        <taxon>Bacteria</taxon>
        <taxon>Pseudomonadati</taxon>
        <taxon>Planctomycetota</taxon>
        <taxon>Planctomycetia</taxon>
        <taxon>Planctomycetales</taxon>
        <taxon>Planctomycetaceae</taxon>
        <taxon>Symmachiella</taxon>
    </lineage>
</organism>
<dbReference type="GO" id="GO:0010045">
    <property type="term" value="P:response to nickel cation"/>
    <property type="evidence" value="ECO:0007669"/>
    <property type="project" value="TreeGrafter"/>
</dbReference>
<feature type="transmembrane region" description="Helical" evidence="13">
    <location>
        <begin position="161"/>
        <end position="183"/>
    </location>
</feature>
<comment type="caution">
    <text evidence="15">The sequence shown here is derived from an EMBL/GenBank/DDBJ whole genome shotgun (WGS) entry which is preliminary data.</text>
</comment>
<comment type="function">
    <text evidence="1">Efflux system for nickel and cobalt.</text>
</comment>
<dbReference type="AlphaFoldDB" id="A0A5C6BGU5"/>
<dbReference type="GO" id="GO:0032025">
    <property type="term" value="P:response to cobalt ion"/>
    <property type="evidence" value="ECO:0007669"/>
    <property type="project" value="TreeGrafter"/>
</dbReference>
<comment type="subcellular location">
    <subcellularLocation>
        <location evidence="2 13">Cell membrane</location>
        <topology evidence="2 13">Multi-pass membrane protein</topology>
    </subcellularLocation>
</comment>
<dbReference type="InterPro" id="IPR051224">
    <property type="entry name" value="NiCoT_RcnA"/>
</dbReference>
<dbReference type="OrthoDB" id="271709at2"/>
<dbReference type="InterPro" id="IPR011541">
    <property type="entry name" value="Ni/Co_transpt_high_affinity"/>
</dbReference>
<comment type="similarity">
    <text evidence="13">Belongs to the NiCoT transporter (TC 2.A.52) family.</text>
</comment>
<keyword evidence="16" id="KW-1185">Reference proteome</keyword>
<evidence type="ECO:0000256" key="6">
    <source>
        <dbReference type="ARBA" id="ARBA00022596"/>
    </source>
</evidence>
<gene>
    <name evidence="15" type="primary">rcnA</name>
    <name evidence="15" type="ORF">CA54_00630</name>
</gene>
<dbReference type="EMBL" id="SJPP01000001">
    <property type="protein sequence ID" value="TWU11258.1"/>
    <property type="molecule type" value="Genomic_DNA"/>
</dbReference>
<proteinExistence type="inferred from homology"/>
<feature type="transmembrane region" description="Helical" evidence="13">
    <location>
        <begin position="189"/>
        <end position="213"/>
    </location>
</feature>
<evidence type="ECO:0000313" key="15">
    <source>
        <dbReference type="EMBL" id="TWU11258.1"/>
    </source>
</evidence>
<evidence type="ECO:0000256" key="12">
    <source>
        <dbReference type="ARBA" id="ARBA00023285"/>
    </source>
</evidence>
<sequence length="256" mass="27509">MHNHAHDVTLGLAFLLGAFHALEPGHGKTAMFVYLLGGRRSPWHPFVMGISTAFSHSMSLFAIAFAVHLAHHVVTGDHHHEDQISAILPWISAILVVAVGCYLVWQAYRGKQVRCCGHHHHSDDHQHDCTSESSLVQLGSESPKALKQEQSAPRTSYKTTALLGMAVGLLPCPSALAAYFTGLSTGSPVAAYMIIALFAAGIASSLTLVGLLLQLFGDRLGNRVSAASRIPWAHVRAFLILGMGAFYTVRLVVSST</sequence>
<dbReference type="PANTHER" id="PTHR40659:SF1">
    <property type="entry name" value="NICKEL_COBALT EFFLUX SYSTEM RCNA"/>
    <property type="match status" value="1"/>
</dbReference>
<dbReference type="PANTHER" id="PTHR40659">
    <property type="entry name" value="NICKEL/COBALT EFFLUX SYSTEM RCNA"/>
    <property type="match status" value="1"/>
</dbReference>